<dbReference type="Proteomes" id="UP000598032">
    <property type="component" value="Unassembled WGS sequence"/>
</dbReference>
<keyword evidence="2" id="KW-1185">Reference proteome</keyword>
<dbReference type="EMBL" id="CAJHCP010000006">
    <property type="protein sequence ID" value="CAD6535338.1"/>
    <property type="molecule type" value="Genomic_DNA"/>
</dbReference>
<gene>
    <name evidence="1" type="ORF">LMG28140_02912</name>
</gene>
<reference evidence="1 2" key="1">
    <citation type="submission" date="2020-10" db="EMBL/GenBank/DDBJ databases">
        <authorList>
            <person name="Peeters C."/>
        </authorList>
    </citation>
    <scope>NUCLEOTIDE SEQUENCE [LARGE SCALE GENOMIC DNA]</scope>
    <source>
        <strain evidence="1 2">LMG 28140</strain>
    </source>
</reference>
<protein>
    <recommendedName>
        <fullName evidence="3">Nuclear transport factor 2 family protein</fullName>
    </recommendedName>
</protein>
<evidence type="ECO:0000313" key="1">
    <source>
        <dbReference type="EMBL" id="CAD6535338.1"/>
    </source>
</evidence>
<comment type="caution">
    <text evidence="1">The sequence shown here is derived from an EMBL/GenBank/DDBJ whole genome shotgun (WGS) entry which is preliminary data.</text>
</comment>
<dbReference type="Gene3D" id="3.10.450.50">
    <property type="match status" value="1"/>
</dbReference>
<dbReference type="InterPro" id="IPR032710">
    <property type="entry name" value="NTF2-like_dom_sf"/>
</dbReference>
<dbReference type="SUPFAM" id="SSF54427">
    <property type="entry name" value="NTF2-like"/>
    <property type="match status" value="1"/>
</dbReference>
<accession>A0ABN7HVU7</accession>
<evidence type="ECO:0000313" key="2">
    <source>
        <dbReference type="Proteomes" id="UP000598032"/>
    </source>
</evidence>
<sequence>MTSIASTRKLLQSMFSEMVIKKDASLIPHYYHADFLLETNGQTQSYESFARGHEKVYATPITYEVRYDEATWIESATRVAARVWIRTQRPNENPVEYEVVLIATYVDEKIHRLWELTWPDWTTAKAFVGAFE</sequence>
<name>A0ABN7HVU7_9BURK</name>
<proteinExistence type="predicted"/>
<evidence type="ECO:0008006" key="3">
    <source>
        <dbReference type="Google" id="ProtNLM"/>
    </source>
</evidence>
<organism evidence="1 2">
    <name type="scientific">Paraburkholderia metrosideri</name>
    <dbReference type="NCBI Taxonomy" id="580937"/>
    <lineage>
        <taxon>Bacteria</taxon>
        <taxon>Pseudomonadati</taxon>
        <taxon>Pseudomonadota</taxon>
        <taxon>Betaproteobacteria</taxon>
        <taxon>Burkholderiales</taxon>
        <taxon>Burkholderiaceae</taxon>
        <taxon>Paraburkholderia</taxon>
    </lineage>
</organism>